<comment type="caution">
    <text evidence="2">The sequence shown here is derived from an EMBL/GenBank/DDBJ whole genome shotgun (WGS) entry which is preliminary data.</text>
</comment>
<keyword evidence="3" id="KW-1185">Reference proteome</keyword>
<feature type="domain" description="DUF1659" evidence="1">
    <location>
        <begin position="2"/>
        <end position="69"/>
    </location>
</feature>
<reference evidence="2 3" key="1">
    <citation type="journal article" date="2023" name="Int. J. Mol. Sci.">
        <title>Pathogenicity and Genomic Characterization of a Novel Genospecies, Bacillus shihchuchen, of the Bacillus cereus Group Isolated from Chinese Softshell Turtle (Pelodiscus sinensis).</title>
        <authorList>
            <person name="Cheng L.W."/>
            <person name="Byadgi O.V."/>
            <person name="Tsai C.E."/>
            <person name="Wang P.C."/>
            <person name="Chen S.C."/>
        </authorList>
    </citation>
    <scope>NUCLEOTIDE SEQUENCE [LARGE SCALE GENOMIC DNA]</scope>
    <source>
        <strain evidence="2 3">QF108-045</strain>
    </source>
</reference>
<gene>
    <name evidence="2" type="ORF">P6F46_00830</name>
</gene>
<evidence type="ECO:0000259" key="1">
    <source>
        <dbReference type="Pfam" id="PF07872"/>
    </source>
</evidence>
<dbReference type="EMBL" id="JASWHZ010000001">
    <property type="protein sequence ID" value="MDL2416788.1"/>
    <property type="molecule type" value="Genomic_DNA"/>
</dbReference>
<dbReference type="InterPro" id="IPR012454">
    <property type="entry name" value="DUF1659"/>
</dbReference>
<sequence length="78" mass="8725">MAVDTIVMDLTLRLVLNNGLDKNGKTVFKNKQFKRVKTNPNLEQVQNVARALASLQASPLHAVQLVSTSIFLAYKMRL</sequence>
<accession>A0ABT7KRA2</accession>
<evidence type="ECO:0000313" key="2">
    <source>
        <dbReference type="EMBL" id="MDL2416788.1"/>
    </source>
</evidence>
<dbReference type="Pfam" id="PF07872">
    <property type="entry name" value="DUF1659"/>
    <property type="match status" value="1"/>
</dbReference>
<evidence type="ECO:0000313" key="3">
    <source>
        <dbReference type="Proteomes" id="UP001229716"/>
    </source>
</evidence>
<name>A0ABT7KRA2_9BACI</name>
<proteinExistence type="predicted"/>
<organism evidence="2 3">
    <name type="scientific">Bacillus shihchuchen</name>
    <dbReference type="NCBI Taxonomy" id="3036942"/>
    <lineage>
        <taxon>Bacteria</taxon>
        <taxon>Bacillati</taxon>
        <taxon>Bacillota</taxon>
        <taxon>Bacilli</taxon>
        <taxon>Bacillales</taxon>
        <taxon>Bacillaceae</taxon>
        <taxon>Bacillus</taxon>
        <taxon>Bacillus cereus group</taxon>
    </lineage>
</organism>
<protein>
    <submittedName>
        <fullName evidence="2">DUF1659 domain-containing protein</fullName>
    </submittedName>
</protein>
<dbReference type="Proteomes" id="UP001229716">
    <property type="component" value="Unassembled WGS sequence"/>
</dbReference>